<evidence type="ECO:0000313" key="2">
    <source>
        <dbReference type="EMBL" id="KAK3787858.1"/>
    </source>
</evidence>
<keyword evidence="3" id="KW-1185">Reference proteome</keyword>
<dbReference type="EMBL" id="JAWDGP010001827">
    <property type="protein sequence ID" value="KAK3787858.1"/>
    <property type="molecule type" value="Genomic_DNA"/>
</dbReference>
<comment type="caution">
    <text evidence="2">The sequence shown here is derived from an EMBL/GenBank/DDBJ whole genome shotgun (WGS) entry which is preliminary data.</text>
</comment>
<dbReference type="Proteomes" id="UP001283361">
    <property type="component" value="Unassembled WGS sequence"/>
</dbReference>
<feature type="transmembrane region" description="Helical" evidence="1">
    <location>
        <begin position="20"/>
        <end position="42"/>
    </location>
</feature>
<evidence type="ECO:0000256" key="1">
    <source>
        <dbReference type="SAM" id="Phobius"/>
    </source>
</evidence>
<name>A0AAE1E010_9GAST</name>
<reference evidence="2" key="1">
    <citation type="journal article" date="2023" name="G3 (Bethesda)">
        <title>A reference genome for the long-term kleptoplast-retaining sea slug Elysia crispata morphotype clarki.</title>
        <authorList>
            <person name="Eastman K.E."/>
            <person name="Pendleton A.L."/>
            <person name="Shaikh M.A."/>
            <person name="Suttiyut T."/>
            <person name="Ogas R."/>
            <person name="Tomko P."/>
            <person name="Gavelis G."/>
            <person name="Widhalm J.R."/>
            <person name="Wisecaver J.H."/>
        </authorList>
    </citation>
    <scope>NUCLEOTIDE SEQUENCE</scope>
    <source>
        <strain evidence="2">ECLA1</strain>
    </source>
</reference>
<keyword evidence="1" id="KW-0812">Transmembrane</keyword>
<protein>
    <submittedName>
        <fullName evidence="2">Uncharacterized protein</fullName>
    </submittedName>
</protein>
<keyword evidence="1" id="KW-0472">Membrane</keyword>
<dbReference type="AlphaFoldDB" id="A0AAE1E010"/>
<keyword evidence="1" id="KW-1133">Transmembrane helix</keyword>
<proteinExistence type="predicted"/>
<organism evidence="2 3">
    <name type="scientific">Elysia crispata</name>
    <name type="common">lettuce slug</name>
    <dbReference type="NCBI Taxonomy" id="231223"/>
    <lineage>
        <taxon>Eukaryota</taxon>
        <taxon>Metazoa</taxon>
        <taxon>Spiralia</taxon>
        <taxon>Lophotrochozoa</taxon>
        <taxon>Mollusca</taxon>
        <taxon>Gastropoda</taxon>
        <taxon>Heterobranchia</taxon>
        <taxon>Euthyneura</taxon>
        <taxon>Panpulmonata</taxon>
        <taxon>Sacoglossa</taxon>
        <taxon>Placobranchoidea</taxon>
        <taxon>Plakobranchidae</taxon>
        <taxon>Elysia</taxon>
    </lineage>
</organism>
<gene>
    <name evidence="2" type="ORF">RRG08_022151</name>
</gene>
<sequence length="150" mass="16652">MTGNDCLSRDMLELQRKILFALYVAQVIAARFVFISVLFGTLDKLNSVRHKVEQDIHSRFLSKQIEPGTPSIYSGFRIDCRVRAAVSCHKPPGTAIKPLAHKVEAKQRAASPGLGHIHLGLPLRCLSLHHHLHSLATIRRFIGMVVSGRG</sequence>
<accession>A0AAE1E010</accession>
<evidence type="ECO:0000313" key="3">
    <source>
        <dbReference type="Proteomes" id="UP001283361"/>
    </source>
</evidence>